<feature type="domain" description="HTH lysR-type" evidence="5">
    <location>
        <begin position="49"/>
        <end position="106"/>
    </location>
</feature>
<dbReference type="InterPro" id="IPR036388">
    <property type="entry name" value="WH-like_DNA-bd_sf"/>
</dbReference>
<dbReference type="SUPFAM" id="SSF46785">
    <property type="entry name" value="Winged helix' DNA-binding domain"/>
    <property type="match status" value="1"/>
</dbReference>
<dbReference type="Gene3D" id="3.40.190.10">
    <property type="entry name" value="Periplasmic binding protein-like II"/>
    <property type="match status" value="2"/>
</dbReference>
<dbReference type="InterPro" id="IPR036390">
    <property type="entry name" value="WH_DNA-bd_sf"/>
</dbReference>
<evidence type="ECO:0000259" key="5">
    <source>
        <dbReference type="PROSITE" id="PS50931"/>
    </source>
</evidence>
<accession>A0ABR4QZ68</accession>
<dbReference type="PANTHER" id="PTHR30126">
    <property type="entry name" value="HTH-TYPE TRANSCRIPTIONAL REGULATOR"/>
    <property type="match status" value="1"/>
</dbReference>
<dbReference type="Proteomes" id="UP000025748">
    <property type="component" value="Unassembled WGS sequence"/>
</dbReference>
<dbReference type="InterPro" id="IPR005119">
    <property type="entry name" value="LysR_subst-bd"/>
</dbReference>
<name>A0ABR4QZ68_9BORD</name>
<evidence type="ECO:0000313" key="6">
    <source>
        <dbReference type="EMBL" id="KCB23174.1"/>
    </source>
</evidence>
<evidence type="ECO:0000256" key="3">
    <source>
        <dbReference type="ARBA" id="ARBA00023125"/>
    </source>
</evidence>
<dbReference type="CDD" id="cd05466">
    <property type="entry name" value="PBP2_LTTR_substrate"/>
    <property type="match status" value="1"/>
</dbReference>
<organism evidence="6 7">
    <name type="scientific">Bordetella hinzii OH87 BAL007II</name>
    <dbReference type="NCBI Taxonomy" id="1331262"/>
    <lineage>
        <taxon>Bacteria</taxon>
        <taxon>Pseudomonadati</taxon>
        <taxon>Pseudomonadota</taxon>
        <taxon>Betaproteobacteria</taxon>
        <taxon>Burkholderiales</taxon>
        <taxon>Alcaligenaceae</taxon>
        <taxon>Bordetella</taxon>
    </lineage>
</organism>
<dbReference type="Pfam" id="PF00126">
    <property type="entry name" value="HTH_1"/>
    <property type="match status" value="1"/>
</dbReference>
<keyword evidence="4" id="KW-0804">Transcription</keyword>
<dbReference type="PANTHER" id="PTHR30126:SF40">
    <property type="entry name" value="HTH-TYPE TRANSCRIPTIONAL REGULATOR GLTR"/>
    <property type="match status" value="1"/>
</dbReference>
<gene>
    <name evidence="6" type="ORF">L544_0270</name>
</gene>
<dbReference type="InterPro" id="IPR000847">
    <property type="entry name" value="LysR_HTH_N"/>
</dbReference>
<dbReference type="PROSITE" id="PS50931">
    <property type="entry name" value="HTH_LYSR"/>
    <property type="match status" value="1"/>
</dbReference>
<evidence type="ECO:0000313" key="7">
    <source>
        <dbReference type="Proteomes" id="UP000025748"/>
    </source>
</evidence>
<dbReference type="Pfam" id="PF03466">
    <property type="entry name" value="LysR_substrate"/>
    <property type="match status" value="1"/>
</dbReference>
<reference evidence="6 7" key="1">
    <citation type="submission" date="2014-03" db="EMBL/GenBank/DDBJ databases">
        <title>Genome sequence of Bordetella hinzii.</title>
        <authorList>
            <person name="Register K."/>
            <person name="Harvill E."/>
            <person name="Goodfield L.L."/>
            <person name="Ivanov Y.V."/>
            <person name="Meyer J.A."/>
            <person name="Muse S.J."/>
            <person name="Jacobs N."/>
            <person name="Bendor L."/>
            <person name="Smallridge W.E."/>
            <person name="Brinkac L.M."/>
            <person name="Sanka R."/>
            <person name="Kim M."/>
            <person name="Losada L."/>
        </authorList>
    </citation>
    <scope>NUCLEOTIDE SEQUENCE [LARGE SCALE GENOMIC DNA]</scope>
    <source>
        <strain evidence="6 7">OH87 BAL007II</strain>
    </source>
</reference>
<protein>
    <submittedName>
        <fullName evidence="6">LysR substrate-binding domain protein</fullName>
    </submittedName>
</protein>
<keyword evidence="2" id="KW-0805">Transcription regulation</keyword>
<keyword evidence="3" id="KW-0238">DNA-binding</keyword>
<dbReference type="Gene3D" id="1.10.10.10">
    <property type="entry name" value="Winged helix-like DNA-binding domain superfamily/Winged helix DNA-binding domain"/>
    <property type="match status" value="1"/>
</dbReference>
<comment type="similarity">
    <text evidence="1">Belongs to the LysR transcriptional regulatory family.</text>
</comment>
<dbReference type="PRINTS" id="PR00039">
    <property type="entry name" value="HTHLYSR"/>
</dbReference>
<evidence type="ECO:0000256" key="1">
    <source>
        <dbReference type="ARBA" id="ARBA00009437"/>
    </source>
</evidence>
<evidence type="ECO:0000256" key="4">
    <source>
        <dbReference type="ARBA" id="ARBA00023163"/>
    </source>
</evidence>
<dbReference type="EMBL" id="JHEM01000021">
    <property type="protein sequence ID" value="KCB23174.1"/>
    <property type="molecule type" value="Genomic_DNA"/>
</dbReference>
<sequence>MFAHGIHVCLLARRMRCRHCANLSFINPSKVLYRKTSISLMYSRRMTRPNLVHAQTLCWIARLGTFAAAAERMHTTQPAVSARMKELETALGYPLFERRGRRQELTLQARRFVDRVAPLLHQVEAVFNDTEAAIQPAGTVRLGLGEVSMSWLGALIPALRRALPRVTYEIELDLGVKLRERLAAGTLDVALIANSHEHPDLAYTPLGKVPMVWVCATSLLFTAQGRSRSLDELLRRETLWCVSKPSDFFAPAYNELRAAGADMGDLCACNKLKGLIDAVTAGGGIALLPQTMVARQLQSGELALVPGNLAGQTLDFAIAVHRNQSQPAVLGWVAELLRLSRLAPIGAPPPA</sequence>
<comment type="caution">
    <text evidence="6">The sequence shown here is derived from an EMBL/GenBank/DDBJ whole genome shotgun (WGS) entry which is preliminary data.</text>
</comment>
<dbReference type="SUPFAM" id="SSF53850">
    <property type="entry name" value="Periplasmic binding protein-like II"/>
    <property type="match status" value="1"/>
</dbReference>
<proteinExistence type="inferred from homology"/>
<evidence type="ECO:0000256" key="2">
    <source>
        <dbReference type="ARBA" id="ARBA00023015"/>
    </source>
</evidence>
<keyword evidence="7" id="KW-1185">Reference proteome</keyword>